<comment type="caution">
    <text evidence="2">The sequence shown here is derived from an EMBL/GenBank/DDBJ whole genome shotgun (WGS) entry which is preliminary data.</text>
</comment>
<keyword evidence="3" id="KW-1185">Reference proteome</keyword>
<reference evidence="2" key="2">
    <citation type="submission" date="2020-09" db="EMBL/GenBank/DDBJ databases">
        <authorList>
            <person name="Yu Y."/>
        </authorList>
    </citation>
    <scope>NUCLEOTIDE SEQUENCE</scope>
    <source>
        <strain evidence="2">KCTC 49039</strain>
    </source>
</reference>
<evidence type="ECO:0000256" key="1">
    <source>
        <dbReference type="SAM" id="MobiDB-lite"/>
    </source>
</evidence>
<reference evidence="2" key="1">
    <citation type="journal article" date="2018" name="Curr. Microbiol.">
        <title>Cellulosimicrobium arenosum sp. nov., Isolated from Marine Sediment Sand.</title>
        <authorList>
            <person name="Oh M."/>
            <person name="Kim J.H."/>
            <person name="Yoon J.H."/>
            <person name="Schumann P."/>
            <person name="Kim W."/>
        </authorList>
    </citation>
    <scope>NUCLEOTIDE SEQUENCE</scope>
    <source>
        <strain evidence="2">KCTC 49039</strain>
    </source>
</reference>
<sequence>MTVLVARPVDPADAADPAGRAARAEHARSLLRRAEERAGLRASRARTASATAAPLTVQHGTPTPTPLDVPREPDERSWPVHGALAPLLPSGAIRRGTVLAVQGSTSLLLALLARASATGAWTTMVGFPGVGLLAAADAGIDLGRLALVPRPGPDAAAAVAALVDGMDVVVVGPQTALGDADRRRLAGRARERGATLVAATPWSGAHVALTVTGGSWTGVDHGAGWLRRRTLTVERAGRSGAARPVRVEVELPLDRSDWPAYLREQEAPGAGAPGADAVGRTELPSAAAPQLRLVG</sequence>
<protein>
    <submittedName>
        <fullName evidence="2">Uncharacterized protein</fullName>
    </submittedName>
</protein>
<feature type="region of interest" description="Disordered" evidence="1">
    <location>
        <begin position="1"/>
        <end position="23"/>
    </location>
</feature>
<proteinExistence type="predicted"/>
<feature type="compositionally biased region" description="Low complexity" evidence="1">
    <location>
        <begin position="1"/>
        <end position="21"/>
    </location>
</feature>
<evidence type="ECO:0000313" key="3">
    <source>
        <dbReference type="Proteomes" id="UP000610846"/>
    </source>
</evidence>
<dbReference type="RefSeq" id="WP_191827206.1">
    <property type="nucleotide sequence ID" value="NZ_JACYHB010000001.1"/>
</dbReference>
<gene>
    <name evidence="2" type="ORF">IF651_00935</name>
</gene>
<dbReference type="Proteomes" id="UP000610846">
    <property type="component" value="Unassembled WGS sequence"/>
</dbReference>
<organism evidence="2 3">
    <name type="scientific">Cellulosimicrobium arenosum</name>
    <dbReference type="NCBI Taxonomy" id="2708133"/>
    <lineage>
        <taxon>Bacteria</taxon>
        <taxon>Bacillati</taxon>
        <taxon>Actinomycetota</taxon>
        <taxon>Actinomycetes</taxon>
        <taxon>Micrococcales</taxon>
        <taxon>Promicromonosporaceae</taxon>
        <taxon>Cellulosimicrobium</taxon>
    </lineage>
</organism>
<evidence type="ECO:0000313" key="2">
    <source>
        <dbReference type="EMBL" id="MBD8077625.1"/>
    </source>
</evidence>
<feature type="compositionally biased region" description="Low complexity" evidence="1">
    <location>
        <begin position="267"/>
        <end position="278"/>
    </location>
</feature>
<feature type="region of interest" description="Disordered" evidence="1">
    <location>
        <begin position="266"/>
        <end position="295"/>
    </location>
</feature>
<dbReference type="EMBL" id="JACYHB010000001">
    <property type="protein sequence ID" value="MBD8077625.1"/>
    <property type="molecule type" value="Genomic_DNA"/>
</dbReference>
<dbReference type="AlphaFoldDB" id="A0A927G6T8"/>
<name>A0A927G6T8_9MICO</name>
<feature type="compositionally biased region" description="Low complexity" evidence="1">
    <location>
        <begin position="40"/>
        <end position="53"/>
    </location>
</feature>
<feature type="region of interest" description="Disordered" evidence="1">
    <location>
        <begin position="36"/>
        <end position="66"/>
    </location>
</feature>
<accession>A0A927G6T8</accession>